<keyword evidence="3" id="KW-0540">Nuclease</keyword>
<keyword evidence="5" id="KW-1185">Reference proteome</keyword>
<evidence type="ECO:0000313" key="5">
    <source>
        <dbReference type="Proteomes" id="UP000315577"/>
    </source>
</evidence>
<feature type="domain" description="PIN" evidence="1">
    <location>
        <begin position="3"/>
        <end position="114"/>
    </location>
</feature>
<dbReference type="InterPro" id="IPR002716">
    <property type="entry name" value="PIN_dom"/>
</dbReference>
<dbReference type="EMBL" id="SMAH01000012">
    <property type="protein sequence ID" value="TCS96222.1"/>
    <property type="molecule type" value="Genomic_DNA"/>
</dbReference>
<dbReference type="EC" id="3.1.-.-" evidence="3"/>
<reference evidence="2 4" key="1">
    <citation type="submission" date="2019-03" db="EMBL/GenBank/DDBJ databases">
        <title>Genomic Encyclopedia of Type Strains, Phase IV (KMG-IV): sequencing the most valuable type-strain genomes for metagenomic binning, comparative biology and taxonomic classification.</title>
        <authorList>
            <person name="Goeker M."/>
        </authorList>
    </citation>
    <scope>NUCLEOTIDE SEQUENCE [LARGE SCALE GENOMIC DNA]</scope>
    <source>
        <strain evidence="2 4">DSM 12034</strain>
    </source>
</reference>
<reference evidence="3 5" key="2">
    <citation type="submission" date="2019-07" db="EMBL/GenBank/DDBJ databases">
        <title>Tepidimonas ignava SPS-1037 draft genome.</title>
        <authorList>
            <person name="Da Costa M.S."/>
            <person name="Froufe H.J.C."/>
            <person name="Egas C."/>
            <person name="Albuquerque L."/>
        </authorList>
    </citation>
    <scope>NUCLEOTIDE SEQUENCE [LARGE SCALE GENOMIC DNA]</scope>
    <source>
        <strain evidence="3 5">SPS-1037</strain>
    </source>
</reference>
<dbReference type="InterPro" id="IPR029060">
    <property type="entry name" value="PIN-like_dom_sf"/>
</dbReference>
<dbReference type="PANTHER" id="PTHR34610">
    <property type="entry name" value="SSL7007 PROTEIN"/>
    <property type="match status" value="1"/>
</dbReference>
<protein>
    <submittedName>
        <fullName evidence="2">Putative PIN family toxin of toxin-antitoxin system</fullName>
    </submittedName>
    <submittedName>
        <fullName evidence="3">tRNA(fMet)-specific endonuclease VapC</fullName>
        <ecNumber evidence="3">3.1.-.-</ecNumber>
    </submittedName>
</protein>
<dbReference type="PANTHER" id="PTHR34610:SF4">
    <property type="entry name" value="SLL8027 PROTEIN"/>
    <property type="match status" value="1"/>
</dbReference>
<dbReference type="NCBIfam" id="TIGR00305">
    <property type="entry name" value="putative toxin-antitoxin system toxin component, PIN family"/>
    <property type="match status" value="1"/>
</dbReference>
<dbReference type="RefSeq" id="WP_132963052.1">
    <property type="nucleotide sequence ID" value="NZ_SMAH01000012.1"/>
</dbReference>
<dbReference type="Proteomes" id="UP000295536">
    <property type="component" value="Unassembled WGS sequence"/>
</dbReference>
<gene>
    <name evidence="3" type="primary">vapC</name>
    <name evidence="2" type="ORF">EDC36_11211</name>
    <name evidence="3" type="ORF">Tigna_00261</name>
</gene>
<dbReference type="Pfam" id="PF13470">
    <property type="entry name" value="PIN_3"/>
    <property type="match status" value="1"/>
</dbReference>
<evidence type="ECO:0000313" key="2">
    <source>
        <dbReference type="EMBL" id="TCS96222.1"/>
    </source>
</evidence>
<evidence type="ECO:0000313" key="4">
    <source>
        <dbReference type="Proteomes" id="UP000295536"/>
    </source>
</evidence>
<dbReference type="GO" id="GO:0016787">
    <property type="term" value="F:hydrolase activity"/>
    <property type="evidence" value="ECO:0007669"/>
    <property type="project" value="UniProtKB-KW"/>
</dbReference>
<dbReference type="SUPFAM" id="SSF88723">
    <property type="entry name" value="PIN domain-like"/>
    <property type="match status" value="1"/>
</dbReference>
<organism evidence="2 4">
    <name type="scientific">Tepidimonas ignava</name>
    <dbReference type="NCBI Taxonomy" id="114249"/>
    <lineage>
        <taxon>Bacteria</taxon>
        <taxon>Pseudomonadati</taxon>
        <taxon>Pseudomonadota</taxon>
        <taxon>Betaproteobacteria</taxon>
        <taxon>Burkholderiales</taxon>
        <taxon>Tepidimonas</taxon>
    </lineage>
</organism>
<dbReference type="OrthoDB" id="9798108at2"/>
<keyword evidence="3" id="KW-0255">Endonuclease</keyword>
<name>A0A4R3L9C3_9BURK</name>
<dbReference type="CDD" id="cd09854">
    <property type="entry name" value="PIN_VapC-like"/>
    <property type="match status" value="1"/>
</dbReference>
<sequence>MKTFLDTNVWISAFATKGLARELVALVLDLNASGELTLLISDAVQQETARVLREKFGLDPAAIDTALDVQAMAATCVPATAGLLPTDIPDPDDAPILAAALAAGADLFVTGDKALLALGAVESMPIVEPRAAYLKLRGLA</sequence>
<keyword evidence="3" id="KW-0378">Hydrolase</keyword>
<dbReference type="AlphaFoldDB" id="A0A4R3L9C3"/>
<accession>A0A4R3L9C3</accession>
<comment type="caution">
    <text evidence="2">The sequence shown here is derived from an EMBL/GenBank/DDBJ whole genome shotgun (WGS) entry which is preliminary data.</text>
</comment>
<dbReference type="InterPro" id="IPR002850">
    <property type="entry name" value="PIN_toxin-like"/>
</dbReference>
<evidence type="ECO:0000259" key="1">
    <source>
        <dbReference type="Pfam" id="PF13470"/>
    </source>
</evidence>
<dbReference type="Proteomes" id="UP000315577">
    <property type="component" value="Unassembled WGS sequence"/>
</dbReference>
<evidence type="ECO:0000313" key="3">
    <source>
        <dbReference type="EMBL" id="TSE23567.1"/>
    </source>
</evidence>
<proteinExistence type="predicted"/>
<dbReference type="GO" id="GO:0004519">
    <property type="term" value="F:endonuclease activity"/>
    <property type="evidence" value="ECO:0007669"/>
    <property type="project" value="UniProtKB-KW"/>
</dbReference>
<dbReference type="EMBL" id="VJNC01000002">
    <property type="protein sequence ID" value="TSE23567.1"/>
    <property type="molecule type" value="Genomic_DNA"/>
</dbReference>